<keyword evidence="1" id="KW-0106">Calcium</keyword>
<organism evidence="5 6">
    <name type="scientific">Wallemia hederae</name>
    <dbReference type="NCBI Taxonomy" id="1540922"/>
    <lineage>
        <taxon>Eukaryota</taxon>
        <taxon>Fungi</taxon>
        <taxon>Dikarya</taxon>
        <taxon>Basidiomycota</taxon>
        <taxon>Wallemiomycotina</taxon>
        <taxon>Wallemiomycetes</taxon>
        <taxon>Wallemiales</taxon>
        <taxon>Wallemiaceae</taxon>
        <taxon>Wallemia</taxon>
    </lineage>
</organism>
<feature type="compositionally biased region" description="Basic and acidic residues" evidence="2">
    <location>
        <begin position="744"/>
        <end position="767"/>
    </location>
</feature>
<dbReference type="AlphaFoldDB" id="A0A4T0FJ12"/>
<dbReference type="SMART" id="SM00164">
    <property type="entry name" value="TBC"/>
    <property type="match status" value="1"/>
</dbReference>
<dbReference type="OrthoDB" id="17687at2759"/>
<evidence type="ECO:0000259" key="3">
    <source>
        <dbReference type="PROSITE" id="PS50086"/>
    </source>
</evidence>
<dbReference type="SUPFAM" id="SSF47923">
    <property type="entry name" value="Ypt/Rab-GAP domain of gyp1p"/>
    <property type="match status" value="2"/>
</dbReference>
<dbReference type="PROSITE" id="PS50086">
    <property type="entry name" value="TBC_RABGAP"/>
    <property type="match status" value="1"/>
</dbReference>
<reference evidence="5 6" key="1">
    <citation type="submission" date="2019-03" db="EMBL/GenBank/DDBJ databases">
        <title>Sequencing 23 genomes of Wallemia ichthyophaga.</title>
        <authorList>
            <person name="Gostincar C."/>
        </authorList>
    </citation>
    <scope>NUCLEOTIDE SEQUENCE [LARGE SCALE GENOMIC DNA]</scope>
    <source>
        <strain evidence="5 6">EXF-5753</strain>
    </source>
</reference>
<dbReference type="Gene3D" id="1.10.8.270">
    <property type="entry name" value="putative rabgap domain of human tbc1 domain family member 14 like domains"/>
    <property type="match status" value="1"/>
</dbReference>
<evidence type="ECO:0000259" key="4">
    <source>
        <dbReference type="PROSITE" id="PS50222"/>
    </source>
</evidence>
<dbReference type="EMBL" id="SPNW01000041">
    <property type="protein sequence ID" value="TIA88178.1"/>
    <property type="molecule type" value="Genomic_DNA"/>
</dbReference>
<evidence type="ECO:0000313" key="5">
    <source>
        <dbReference type="EMBL" id="TIA88178.1"/>
    </source>
</evidence>
<dbReference type="GO" id="GO:0005096">
    <property type="term" value="F:GTPase activator activity"/>
    <property type="evidence" value="ECO:0007669"/>
    <property type="project" value="TreeGrafter"/>
</dbReference>
<sequence>MSQLTILRGYKDPDRHQLLCDLFRLPQLSTSIPLCDLNATFGIHGTNHVFYGNIYLFEQFLCFKSYDNRSCVATIPLYSIRRVERLSTINQPGTLALSLILWHGLKLVIQLNTLKPNADDFCNHLKTQLRQQLSLMKGVKSFAKGCYSEKLVGEDINDVEDGDDVGENDQVNDKQVQDLALLQDTVDRSNPSNPSNPSAPSYQHGLGVLFKFPGDPKKLREKTKLRLWKDYFRLHGRNITLVRYPQFIRLVQVGLPSKLRGEMWEILSGSIYDRFANPGMYNDILEQHAGESTMATDEIEKDLNRSLPEYGAYQDPAGIDALRRVLTAYSWRNQELGYCQAMNILVAALLIYMSEEQAFWFLDKICTRILPGYYSASMYGTLLDQKVFEHLVQRTMPTLHEHFTASDIQLSVSSLPWFLSLYINSMPLVFAFRIIDCFVAFGPRVLFQVGLAALKVNYDKLMSATDDGMVLSIFREYFANLEESVAPDSSDPKVLNITNFSELLVVAFREFSVITDDTIVDERKRFRSGIIKSIELFSKRSAIRNLKDYGKFGKDGVAKIFDHFFYALCKTPTPLAALPPSTPSKLRESLEEELSDRTETVIDLTTFRVFLSDIATWARDEKIIENGFQQRIVRSVPDNELYARVFRTWDYTGRGALGLQDLVRGLNGVMFNGLLDNIEWFFTLHDADKDGYLTKDELVQLSESLLFIFRAEPGDAYLGAVSKFMTNAFEYADSLIEQPQAVNSDEKVSSGSGSDEKKEKEKKKAAQKDPLSATEASDNCVPGSPRVTNDDPYINLATFRMVCLADELLEAFFDQDLTRSFKFEDVPQSAIDQPLIDLSTLDDIGIGSTGVVGSVLSGIFSKDSKEMLNGLADEIGKSFGKHQVIYRPAFGRVNSDVEVEEKRRPALEEKDSGIVSGVANLLSSTPSWFSRSRSDVGKASEKEQAQEQEMVEKPSSTGKRIEEEESLLDHQQSHDPANGESHLASIRAAQEALANRQAFAIDQRSEDIDDEDLDSAQSENEAGGEFAIGSDEDDDDMIDEVDAIDLDDHAVGAEEAAKILNAPVDKDQRI</sequence>
<evidence type="ECO:0000256" key="1">
    <source>
        <dbReference type="ARBA" id="ARBA00022837"/>
    </source>
</evidence>
<dbReference type="PROSITE" id="PS50222">
    <property type="entry name" value="EF_HAND_2"/>
    <property type="match status" value="1"/>
</dbReference>
<evidence type="ECO:0000313" key="6">
    <source>
        <dbReference type="Proteomes" id="UP000310189"/>
    </source>
</evidence>
<dbReference type="SUPFAM" id="SSF47473">
    <property type="entry name" value="EF-hand"/>
    <property type="match status" value="1"/>
</dbReference>
<dbReference type="Gene3D" id="1.10.238.10">
    <property type="entry name" value="EF-hand"/>
    <property type="match status" value="1"/>
</dbReference>
<feature type="domain" description="EF-hand" evidence="4">
    <location>
        <begin position="673"/>
        <end position="708"/>
    </location>
</feature>
<gene>
    <name evidence="5" type="ORF">E3P99_02724</name>
</gene>
<feature type="region of interest" description="Disordered" evidence="2">
    <location>
        <begin position="928"/>
        <end position="1040"/>
    </location>
</feature>
<dbReference type="PANTHER" id="PTHR47219">
    <property type="entry name" value="RAB GTPASE-ACTIVATING PROTEIN 1-LIKE"/>
    <property type="match status" value="1"/>
</dbReference>
<feature type="compositionally biased region" description="Acidic residues" evidence="2">
    <location>
        <begin position="1030"/>
        <end position="1040"/>
    </location>
</feature>
<dbReference type="InterPro" id="IPR018247">
    <property type="entry name" value="EF_Hand_1_Ca_BS"/>
</dbReference>
<dbReference type="Proteomes" id="UP000310189">
    <property type="component" value="Unassembled WGS sequence"/>
</dbReference>
<feature type="compositionally biased region" description="Basic and acidic residues" evidence="2">
    <location>
        <begin position="932"/>
        <end position="945"/>
    </location>
</feature>
<dbReference type="FunFam" id="1.10.472.80:FF:000051">
    <property type="entry name" value="Probable MDR1-Mac1p interacting protein"/>
    <property type="match status" value="1"/>
</dbReference>
<feature type="region of interest" description="Disordered" evidence="2">
    <location>
        <begin position="742"/>
        <end position="787"/>
    </location>
</feature>
<accession>A0A4T0FJ12</accession>
<dbReference type="InterPro" id="IPR002048">
    <property type="entry name" value="EF_hand_dom"/>
</dbReference>
<evidence type="ECO:0008006" key="7">
    <source>
        <dbReference type="Google" id="ProtNLM"/>
    </source>
</evidence>
<dbReference type="InterPro" id="IPR011992">
    <property type="entry name" value="EF-hand-dom_pair"/>
</dbReference>
<proteinExistence type="predicted"/>
<keyword evidence="6" id="KW-1185">Reference proteome</keyword>
<dbReference type="PROSITE" id="PS00018">
    <property type="entry name" value="EF_HAND_1"/>
    <property type="match status" value="1"/>
</dbReference>
<feature type="domain" description="Rab-GAP TBC" evidence="3">
    <location>
        <begin position="254"/>
        <end position="442"/>
    </location>
</feature>
<dbReference type="PANTHER" id="PTHR47219:SF20">
    <property type="entry name" value="TBC1 DOMAIN FAMILY MEMBER 2B"/>
    <property type="match status" value="1"/>
</dbReference>
<protein>
    <recommendedName>
        <fullName evidence="7">Rab-GAP TBC domain-containing protein</fullName>
    </recommendedName>
</protein>
<comment type="caution">
    <text evidence="5">The sequence shown here is derived from an EMBL/GenBank/DDBJ whole genome shotgun (WGS) entry which is preliminary data.</text>
</comment>
<dbReference type="GO" id="GO:0031267">
    <property type="term" value="F:small GTPase binding"/>
    <property type="evidence" value="ECO:0007669"/>
    <property type="project" value="TreeGrafter"/>
</dbReference>
<feature type="compositionally biased region" description="Basic and acidic residues" evidence="2">
    <location>
        <begin position="959"/>
        <end position="973"/>
    </location>
</feature>
<dbReference type="InterPro" id="IPR050302">
    <property type="entry name" value="Rab_GAP_TBC_domain"/>
</dbReference>
<dbReference type="InterPro" id="IPR035969">
    <property type="entry name" value="Rab-GAP_TBC_sf"/>
</dbReference>
<dbReference type="Gene3D" id="1.10.472.80">
    <property type="entry name" value="Ypt/Rab-GAP domain of gyp1p, domain 3"/>
    <property type="match status" value="1"/>
</dbReference>
<dbReference type="InterPro" id="IPR000195">
    <property type="entry name" value="Rab-GAP-TBC_dom"/>
</dbReference>
<dbReference type="GO" id="GO:0005509">
    <property type="term" value="F:calcium ion binding"/>
    <property type="evidence" value="ECO:0007669"/>
    <property type="project" value="InterPro"/>
</dbReference>
<dbReference type="FunFam" id="1.10.8.270:FF:000002">
    <property type="entry name" value="TBC1 domain family member 9B"/>
    <property type="match status" value="1"/>
</dbReference>
<dbReference type="PRINTS" id="PR00450">
    <property type="entry name" value="RECOVERIN"/>
</dbReference>
<evidence type="ECO:0000256" key="2">
    <source>
        <dbReference type="SAM" id="MobiDB-lite"/>
    </source>
</evidence>
<dbReference type="Pfam" id="PF00566">
    <property type="entry name" value="RabGAP-TBC"/>
    <property type="match status" value="1"/>
</dbReference>
<name>A0A4T0FJ12_9BASI</name>